<dbReference type="OrthoDB" id="4240247at2"/>
<dbReference type="NCBIfam" id="NF033533">
    <property type="entry name" value="lone7_assoc_B"/>
    <property type="match status" value="1"/>
</dbReference>
<protein>
    <submittedName>
        <fullName evidence="1">Type VII secretion system-associated protein</fullName>
    </submittedName>
</protein>
<name>A0A4Z0H726_9ACTN</name>
<dbReference type="Proteomes" id="UP000297948">
    <property type="component" value="Unassembled WGS sequence"/>
</dbReference>
<sequence length="161" mass="17246">MAKVDLSHLDPKALTALKDSDPGGVQEFITKLTALLSTDGAREVVSMAALDRQLQNPGAAFAKNVLQLGNLAGEGASPLTALTFLSYVKNSAKSLHDTETGQKKLFEDIKASLKTTIDAMNKAQQDSLDEVEAQKFLTDWQSVNKDLAPSTTSNDPSKQNV</sequence>
<gene>
    <name evidence="1" type="ORF">E4099_19230</name>
</gene>
<reference evidence="1 2" key="1">
    <citation type="submission" date="2019-03" db="EMBL/GenBank/DDBJ databases">
        <authorList>
            <person name="Gonzalez-Pimentel J.L."/>
        </authorList>
    </citation>
    <scope>NUCLEOTIDE SEQUENCE [LARGE SCALE GENOMIC DNA]</scope>
    <source>
        <strain evidence="1 2">JCM 31289</strain>
    </source>
</reference>
<dbReference type="AlphaFoldDB" id="A0A4Z0H726"/>
<organism evidence="1 2">
    <name type="scientific">Streptomyces palmae</name>
    <dbReference type="NCBI Taxonomy" id="1701085"/>
    <lineage>
        <taxon>Bacteria</taxon>
        <taxon>Bacillati</taxon>
        <taxon>Actinomycetota</taxon>
        <taxon>Actinomycetes</taxon>
        <taxon>Kitasatosporales</taxon>
        <taxon>Streptomycetaceae</taxon>
        <taxon>Streptomyces</taxon>
    </lineage>
</organism>
<evidence type="ECO:0000313" key="1">
    <source>
        <dbReference type="EMBL" id="TGB05604.1"/>
    </source>
</evidence>
<accession>A0A4Z0H726</accession>
<comment type="caution">
    <text evidence="1">The sequence shown here is derived from an EMBL/GenBank/DDBJ whole genome shotgun (WGS) entry which is preliminary data.</text>
</comment>
<dbReference type="EMBL" id="SRID01000185">
    <property type="protein sequence ID" value="TGB05604.1"/>
    <property type="molecule type" value="Genomic_DNA"/>
</dbReference>
<proteinExistence type="predicted"/>
<dbReference type="InterPro" id="IPR049801">
    <property type="entry name" value="T7SS_assoc-like"/>
</dbReference>
<keyword evidence="2" id="KW-1185">Reference proteome</keyword>
<dbReference type="RefSeq" id="WP_135340334.1">
    <property type="nucleotide sequence ID" value="NZ_JBHLTX010000001.1"/>
</dbReference>
<evidence type="ECO:0000313" key="2">
    <source>
        <dbReference type="Proteomes" id="UP000297948"/>
    </source>
</evidence>